<dbReference type="PANTHER" id="PTHR33164">
    <property type="entry name" value="TRANSCRIPTIONAL REGULATOR, MARR FAMILY"/>
    <property type="match status" value="1"/>
</dbReference>
<dbReference type="InterPro" id="IPR036390">
    <property type="entry name" value="WH_DNA-bd_sf"/>
</dbReference>
<keyword evidence="3" id="KW-0238">DNA-binding</keyword>
<feature type="region of interest" description="Disordered" evidence="1">
    <location>
        <begin position="1"/>
        <end position="20"/>
    </location>
</feature>
<keyword evidence="4" id="KW-1185">Reference proteome</keyword>
<gene>
    <name evidence="3" type="ORF">FHU37_002308</name>
</gene>
<dbReference type="GO" id="GO:0003700">
    <property type="term" value="F:DNA-binding transcription factor activity"/>
    <property type="evidence" value="ECO:0007669"/>
    <property type="project" value="InterPro"/>
</dbReference>
<dbReference type="Pfam" id="PF12802">
    <property type="entry name" value="MarR_2"/>
    <property type="match status" value="1"/>
</dbReference>
<dbReference type="RefSeq" id="WP_218904010.1">
    <property type="nucleotide sequence ID" value="NZ_JACBZD010000001.1"/>
</dbReference>
<feature type="compositionally biased region" description="Basic and acidic residues" evidence="1">
    <location>
        <begin position="1"/>
        <end position="19"/>
    </location>
</feature>
<accession>A0A852ZU12</accession>
<evidence type="ECO:0000259" key="2">
    <source>
        <dbReference type="PROSITE" id="PS50995"/>
    </source>
</evidence>
<name>A0A852ZU12_9ACTN</name>
<dbReference type="Proteomes" id="UP000567795">
    <property type="component" value="Unassembled WGS sequence"/>
</dbReference>
<dbReference type="SUPFAM" id="SSF46785">
    <property type="entry name" value="Winged helix' DNA-binding domain"/>
    <property type="match status" value="1"/>
</dbReference>
<evidence type="ECO:0000256" key="1">
    <source>
        <dbReference type="SAM" id="MobiDB-lite"/>
    </source>
</evidence>
<dbReference type="GO" id="GO:0006950">
    <property type="term" value="P:response to stress"/>
    <property type="evidence" value="ECO:0007669"/>
    <property type="project" value="TreeGrafter"/>
</dbReference>
<dbReference type="SMART" id="SM00347">
    <property type="entry name" value="HTH_MARR"/>
    <property type="match status" value="1"/>
</dbReference>
<dbReference type="AlphaFoldDB" id="A0A852ZU12"/>
<dbReference type="PROSITE" id="PS50995">
    <property type="entry name" value="HTH_MARR_2"/>
    <property type="match status" value="1"/>
</dbReference>
<dbReference type="GO" id="GO:0003677">
    <property type="term" value="F:DNA binding"/>
    <property type="evidence" value="ECO:0007669"/>
    <property type="project" value="UniProtKB-KW"/>
</dbReference>
<comment type="caution">
    <text evidence="3">The sequence shown here is derived from an EMBL/GenBank/DDBJ whole genome shotgun (WGS) entry which is preliminary data.</text>
</comment>
<evidence type="ECO:0000313" key="3">
    <source>
        <dbReference type="EMBL" id="NYI05365.1"/>
    </source>
</evidence>
<sequence>MTTRAKAEERSVTGLDDRGGSPLRARTAYRLIKVGELMMRIAETALAPLGIRPRHFNVLATLAADATLSQQEVSRTLGIDPNVMVGLIDDLEKLGLARRERNPEDRRRHVIVLTDAGQDLLREGYRRVAKAEAQIFAPLSEAERATLDSATETLLGGYEGQPLC</sequence>
<dbReference type="InterPro" id="IPR039422">
    <property type="entry name" value="MarR/SlyA-like"/>
</dbReference>
<protein>
    <submittedName>
        <fullName evidence="3">DNA-binding MarR family transcriptional regulator</fullName>
    </submittedName>
</protein>
<dbReference type="PANTHER" id="PTHR33164:SF43">
    <property type="entry name" value="HTH-TYPE TRANSCRIPTIONAL REPRESSOR YETL"/>
    <property type="match status" value="1"/>
</dbReference>
<feature type="domain" description="HTH marR-type" evidence="2">
    <location>
        <begin position="24"/>
        <end position="156"/>
    </location>
</feature>
<dbReference type="InterPro" id="IPR000835">
    <property type="entry name" value="HTH_MarR-typ"/>
</dbReference>
<evidence type="ECO:0000313" key="4">
    <source>
        <dbReference type="Proteomes" id="UP000567795"/>
    </source>
</evidence>
<dbReference type="PRINTS" id="PR00598">
    <property type="entry name" value="HTHMARR"/>
</dbReference>
<dbReference type="EMBL" id="JACBZD010000001">
    <property type="protein sequence ID" value="NYI05365.1"/>
    <property type="molecule type" value="Genomic_DNA"/>
</dbReference>
<reference evidence="3 4" key="1">
    <citation type="submission" date="2020-07" db="EMBL/GenBank/DDBJ databases">
        <title>Sequencing the genomes of 1000 actinobacteria strains.</title>
        <authorList>
            <person name="Klenk H.-P."/>
        </authorList>
    </citation>
    <scope>NUCLEOTIDE SEQUENCE [LARGE SCALE GENOMIC DNA]</scope>
    <source>
        <strain evidence="3 4">DSM 42178</strain>
    </source>
</reference>
<organism evidence="3 4">
    <name type="scientific">Allostreptomyces psammosilenae</name>
    <dbReference type="NCBI Taxonomy" id="1892865"/>
    <lineage>
        <taxon>Bacteria</taxon>
        <taxon>Bacillati</taxon>
        <taxon>Actinomycetota</taxon>
        <taxon>Actinomycetes</taxon>
        <taxon>Kitasatosporales</taxon>
        <taxon>Streptomycetaceae</taxon>
        <taxon>Allostreptomyces</taxon>
    </lineage>
</organism>
<proteinExistence type="predicted"/>
<dbReference type="Gene3D" id="1.10.10.10">
    <property type="entry name" value="Winged helix-like DNA-binding domain superfamily/Winged helix DNA-binding domain"/>
    <property type="match status" value="1"/>
</dbReference>
<dbReference type="InterPro" id="IPR036388">
    <property type="entry name" value="WH-like_DNA-bd_sf"/>
</dbReference>